<gene>
    <name evidence="1" type="ORF">NIES1031_06775</name>
</gene>
<dbReference type="Proteomes" id="UP000185984">
    <property type="component" value="Unassembled WGS sequence"/>
</dbReference>
<dbReference type="OrthoDB" id="88903at2"/>
<organism evidence="1 2">
    <name type="scientific">Chroogloeocystis siderophila 5.2 s.c.1</name>
    <dbReference type="NCBI Taxonomy" id="247279"/>
    <lineage>
        <taxon>Bacteria</taxon>
        <taxon>Bacillati</taxon>
        <taxon>Cyanobacteriota</taxon>
        <taxon>Cyanophyceae</taxon>
        <taxon>Oscillatoriophycideae</taxon>
        <taxon>Chroococcales</taxon>
        <taxon>Chroococcaceae</taxon>
        <taxon>Chroogloeocystis</taxon>
    </lineage>
</organism>
<comment type="caution">
    <text evidence="1">The sequence shown here is derived from an EMBL/GenBank/DDBJ whole genome shotgun (WGS) entry which is preliminary data.</text>
</comment>
<dbReference type="RefSeq" id="WP_073548721.1">
    <property type="nucleotide sequence ID" value="NZ_CAWMVK010000039.1"/>
</dbReference>
<name>A0A1U7HVQ8_9CHRO</name>
<evidence type="ECO:0008006" key="3">
    <source>
        <dbReference type="Google" id="ProtNLM"/>
    </source>
</evidence>
<dbReference type="AlphaFoldDB" id="A0A1U7HVQ8"/>
<protein>
    <recommendedName>
        <fullName evidence="3">KAP NTPase domain-containing protein</fullName>
    </recommendedName>
</protein>
<reference evidence="1 2" key="1">
    <citation type="submission" date="2016-11" db="EMBL/GenBank/DDBJ databases">
        <title>Draft Genome Sequences of Nine Cyanobacterial Strains from Diverse Habitats.</title>
        <authorList>
            <person name="Zhu T."/>
            <person name="Hou S."/>
            <person name="Lu X."/>
            <person name="Hess W.R."/>
        </authorList>
    </citation>
    <scope>NUCLEOTIDE SEQUENCE [LARGE SCALE GENOMIC DNA]</scope>
    <source>
        <strain evidence="1 2">5.2 s.c.1</strain>
    </source>
</reference>
<keyword evidence="2" id="KW-1185">Reference proteome</keyword>
<accession>A0A1U7HVQ8</accession>
<evidence type="ECO:0000313" key="1">
    <source>
        <dbReference type="EMBL" id="OKH27622.1"/>
    </source>
</evidence>
<sequence length="379" mass="44463">MYNIIQKNPEAFIGYFDTGSTHTSTSEAIKSLYNSCLATVQEEDRETAKKLLLRLFPKFQSVWRNNTIFTVVKSESLWRKRLRICSPEIFPRYFQLAIPGGDFSNFELKEILALVDDVKKFKEKLVELSKQKHPDGITRARLFLERLEDYTTEEIPLERIPLIVQALFNIGDQLLLPEDDKCRMFDFGNETRIGRVIYQMLRRLDEQERFSILKKAIENGNALSIIEYEVITYGQAHGKYGVDKPYPEDKWIVSEQHLQELEKITLEKVSFAAQHDLLLQTPKLASILYRWQDWAGEKEVKQWVEKVVSKDESLIVFLEKFLQITFSIASSDVVSRKSYRLNLKQLEHFLDLSKIIERVRKLSKDNWLTANQKNCNQRV</sequence>
<dbReference type="EMBL" id="MRCC01000005">
    <property type="protein sequence ID" value="OKH27622.1"/>
    <property type="molecule type" value="Genomic_DNA"/>
</dbReference>
<evidence type="ECO:0000313" key="2">
    <source>
        <dbReference type="Proteomes" id="UP000185984"/>
    </source>
</evidence>
<proteinExistence type="predicted"/>
<dbReference type="STRING" id="247279.NIES1031_06775"/>